<gene>
    <name evidence="2" type="ORF">NDU88_002794</name>
</gene>
<dbReference type="EMBL" id="JANPWB010000001">
    <property type="protein sequence ID" value="KAJ1215185.1"/>
    <property type="molecule type" value="Genomic_DNA"/>
</dbReference>
<evidence type="ECO:0000313" key="3">
    <source>
        <dbReference type="Proteomes" id="UP001066276"/>
    </source>
</evidence>
<organism evidence="2 3">
    <name type="scientific">Pleurodeles waltl</name>
    <name type="common">Iberian ribbed newt</name>
    <dbReference type="NCBI Taxonomy" id="8319"/>
    <lineage>
        <taxon>Eukaryota</taxon>
        <taxon>Metazoa</taxon>
        <taxon>Chordata</taxon>
        <taxon>Craniata</taxon>
        <taxon>Vertebrata</taxon>
        <taxon>Euteleostomi</taxon>
        <taxon>Amphibia</taxon>
        <taxon>Batrachia</taxon>
        <taxon>Caudata</taxon>
        <taxon>Salamandroidea</taxon>
        <taxon>Salamandridae</taxon>
        <taxon>Pleurodelinae</taxon>
        <taxon>Pleurodeles</taxon>
    </lineage>
</organism>
<evidence type="ECO:0000313" key="2">
    <source>
        <dbReference type="EMBL" id="KAJ1215185.1"/>
    </source>
</evidence>
<comment type="caution">
    <text evidence="2">The sequence shown here is derived from an EMBL/GenBank/DDBJ whole genome shotgun (WGS) entry which is preliminary data.</text>
</comment>
<accession>A0AAV7WQX7</accession>
<reference evidence="2" key="1">
    <citation type="journal article" date="2022" name="bioRxiv">
        <title>Sequencing and chromosome-scale assembly of the giantPleurodeles waltlgenome.</title>
        <authorList>
            <person name="Brown T."/>
            <person name="Elewa A."/>
            <person name="Iarovenko S."/>
            <person name="Subramanian E."/>
            <person name="Araus A.J."/>
            <person name="Petzold A."/>
            <person name="Susuki M."/>
            <person name="Suzuki K.-i.T."/>
            <person name="Hayashi T."/>
            <person name="Toyoda A."/>
            <person name="Oliveira C."/>
            <person name="Osipova E."/>
            <person name="Leigh N.D."/>
            <person name="Simon A."/>
            <person name="Yun M.H."/>
        </authorList>
    </citation>
    <scope>NUCLEOTIDE SEQUENCE</scope>
    <source>
        <strain evidence="2">20211129_DDA</strain>
        <tissue evidence="2">Liver</tissue>
    </source>
</reference>
<feature type="region of interest" description="Disordered" evidence="1">
    <location>
        <begin position="1"/>
        <end position="35"/>
    </location>
</feature>
<evidence type="ECO:0000256" key="1">
    <source>
        <dbReference type="SAM" id="MobiDB-lite"/>
    </source>
</evidence>
<feature type="compositionally biased region" description="Basic residues" evidence="1">
    <location>
        <begin position="24"/>
        <end position="33"/>
    </location>
</feature>
<name>A0AAV7WQX7_PLEWA</name>
<dbReference type="Proteomes" id="UP001066276">
    <property type="component" value="Chromosome 1_1"/>
</dbReference>
<sequence>MLKRTAIKCHERRGEGSNLEPNEKKKRKKKARGARAMSWDCTGIQQLPHSLDDLLVAPAGLEIDATKSETPPPSLGLIYQTIMAQHKQTQGVSKTARVATKQLQVAVSKIAKTCSEIGERIATIESWADVLETDLGAVVQQTAIHDTQLYDIQWKIEDFENRQCHNNLRVVGAPEGRVPCPSYRLCLAVSIGRVWGRRGDDVGFGLGDKIAAMKAGITQMYLDQDIVKAQTRSQECYKFSEKVGKLFAYNTRQRGTRDVITAIKDSQVHTVRGDLAILEVF</sequence>
<dbReference type="AlphaFoldDB" id="A0AAV7WQX7"/>
<keyword evidence="3" id="KW-1185">Reference proteome</keyword>
<protein>
    <submittedName>
        <fullName evidence="2">Uncharacterized protein</fullName>
    </submittedName>
</protein>
<proteinExistence type="predicted"/>